<proteinExistence type="predicted"/>
<sequence>MAFIGYTTNLGVNKYLASVKYTEAGLRKYLLKSNEIKEPVAITNPISNGDEFYLGNGLWESNSGAPTRNMIHDLEIHSFPVNFTSTPLYDPYGQSLTYNQVSAYADTWTPENPNSQFTFTRSLINVINDEVSEFDKFKGLGISYYGISSVTDSISFIYPDDSYTFLPSGVKSKISVKVGNITVYFALLPISQVLPNRASDPPGILTSDIPGLFLLQDYNFRGARISYPGWLNEIRDVEGINDPQIVASNGAVEVRFQYQSGGIGVFGFIPTHPLSDYKPAILEENYIENYSGTFLAQKTTNAYIYQHWIATQSIKVDRFGKEERILTEITNTLTFKAGKNLVITLNNSDFLIISSWDSLSPITKDSASFTLTVSQAYKKDFNASTFIGEPILFGKIIDKYPALIKGTIVSASYSPAGVLTIDVAISKIILKTYTSFLGRLITDNGSYYSYHFRKNTSADMGAFISKSILKVIPLNPIVSTFFTNQYIAKLNKVTGSNLQTDNIVSQKIYSVVNVSGNKAWVEEWNILADGKIKYNKVFITPYCKIPENSAFLNHSFYP</sequence>
<comment type="caution">
    <text evidence="1">The sequence shown here is derived from an EMBL/GenBank/DDBJ whole genome shotgun (WGS) entry which is preliminary data.</text>
</comment>
<dbReference type="Proteomes" id="UP000245124">
    <property type="component" value="Unassembled WGS sequence"/>
</dbReference>
<gene>
    <name evidence="1" type="ORF">NIES4072_31330</name>
</gene>
<protein>
    <submittedName>
        <fullName evidence="1">Uncharacterized protein</fullName>
    </submittedName>
</protein>
<evidence type="ECO:0000313" key="1">
    <source>
        <dbReference type="EMBL" id="GBG19465.1"/>
    </source>
</evidence>
<evidence type="ECO:0000313" key="2">
    <source>
        <dbReference type="Proteomes" id="UP000245124"/>
    </source>
</evidence>
<dbReference type="EMBL" id="BDUD01000001">
    <property type="protein sequence ID" value="GBG19465.1"/>
    <property type="molecule type" value="Genomic_DNA"/>
</dbReference>
<organism evidence="1 2">
    <name type="scientific">Nostoc commune NIES-4072</name>
    <dbReference type="NCBI Taxonomy" id="2005467"/>
    <lineage>
        <taxon>Bacteria</taxon>
        <taxon>Bacillati</taxon>
        <taxon>Cyanobacteriota</taxon>
        <taxon>Cyanophyceae</taxon>
        <taxon>Nostocales</taxon>
        <taxon>Nostocaceae</taxon>
        <taxon>Nostoc</taxon>
    </lineage>
</organism>
<dbReference type="AlphaFoldDB" id="A0A2R5FMG1"/>
<reference evidence="1 2" key="1">
    <citation type="submission" date="2017-06" db="EMBL/GenBank/DDBJ databases">
        <title>Genome sequencing of cyanobaciteial culture collection at National Institute for Environmental Studies (NIES).</title>
        <authorList>
            <person name="Hirose Y."/>
            <person name="Shimura Y."/>
            <person name="Fujisawa T."/>
            <person name="Nakamura Y."/>
            <person name="Kawachi M."/>
        </authorList>
    </citation>
    <scope>NUCLEOTIDE SEQUENCE [LARGE SCALE GENOMIC DNA]</scope>
    <source>
        <strain evidence="1 2">NIES-4072</strain>
    </source>
</reference>
<name>A0A2R5FMG1_NOSCO</name>
<accession>A0A2R5FMG1</accession>
<dbReference type="RefSeq" id="WP_109009261.1">
    <property type="nucleotide sequence ID" value="NZ_BDUD01000001.1"/>
</dbReference>
<keyword evidence="2" id="KW-1185">Reference proteome</keyword>